<keyword evidence="20" id="KW-1185">Reference proteome</keyword>
<comment type="pathway">
    <text evidence="4">Lipid metabolism.</text>
</comment>
<dbReference type="InterPro" id="IPR015222">
    <property type="entry name" value="Tam41"/>
</dbReference>
<dbReference type="AlphaFoldDB" id="A0A8K0F2D5"/>
<evidence type="ECO:0000256" key="8">
    <source>
        <dbReference type="ARBA" id="ARBA00022516"/>
    </source>
</evidence>
<gene>
    <name evidence="19" type="ORF">ANDGO_04494</name>
</gene>
<evidence type="ECO:0000256" key="10">
    <source>
        <dbReference type="ARBA" id="ARBA00022695"/>
    </source>
</evidence>
<keyword evidence="16" id="KW-0594">Phospholipid biosynthesis</keyword>
<comment type="pathway">
    <text evidence="3">Phospholipid metabolism; CDP-diacylglycerol biosynthesis; CDP-diacylglycerol from sn-glycerol 3-phosphate: step 3/3.</text>
</comment>
<keyword evidence="11" id="KW-0999">Mitochondrion inner membrane</keyword>
<name>A0A8K0F2D5_ANDGO</name>
<comment type="subcellular location">
    <subcellularLocation>
        <location evidence="2">Mitochondrion inner membrane</location>
        <topology evidence="2">Peripheral membrane protein</topology>
        <orientation evidence="2">Matrix side</orientation>
    </subcellularLocation>
</comment>
<proteinExistence type="inferred from homology"/>
<evidence type="ECO:0000256" key="4">
    <source>
        <dbReference type="ARBA" id="ARBA00005189"/>
    </source>
</evidence>
<dbReference type="GO" id="GO:0016024">
    <property type="term" value="P:CDP-diacylglycerol biosynthetic process"/>
    <property type="evidence" value="ECO:0007669"/>
    <property type="project" value="UniProtKB-UniPathway"/>
</dbReference>
<dbReference type="Pfam" id="PF09139">
    <property type="entry name" value="Tam41_Mmp37"/>
    <property type="match status" value="1"/>
</dbReference>
<evidence type="ECO:0000256" key="18">
    <source>
        <dbReference type="ARBA" id="ARBA00029893"/>
    </source>
</evidence>
<organism evidence="19 20">
    <name type="scientific">Andalucia godoyi</name>
    <name type="common">Flagellate</name>
    <dbReference type="NCBI Taxonomy" id="505711"/>
    <lineage>
        <taxon>Eukaryota</taxon>
        <taxon>Discoba</taxon>
        <taxon>Jakobida</taxon>
        <taxon>Andalucina</taxon>
        <taxon>Andaluciidae</taxon>
        <taxon>Andalucia</taxon>
    </lineage>
</organism>
<evidence type="ECO:0000256" key="1">
    <source>
        <dbReference type="ARBA" id="ARBA00001946"/>
    </source>
</evidence>
<evidence type="ECO:0000256" key="5">
    <source>
        <dbReference type="ARBA" id="ARBA00005458"/>
    </source>
</evidence>
<keyword evidence="8" id="KW-0444">Lipid biosynthesis</keyword>
<evidence type="ECO:0000256" key="17">
    <source>
        <dbReference type="ARBA" id="ARBA00023264"/>
    </source>
</evidence>
<evidence type="ECO:0000256" key="15">
    <source>
        <dbReference type="ARBA" id="ARBA00023136"/>
    </source>
</evidence>
<comment type="cofactor">
    <cofactor evidence="1">
        <name>Mg(2+)</name>
        <dbReference type="ChEBI" id="CHEBI:18420"/>
    </cofactor>
</comment>
<keyword evidence="13" id="KW-0443">Lipid metabolism</keyword>
<evidence type="ECO:0000256" key="2">
    <source>
        <dbReference type="ARBA" id="ARBA00004443"/>
    </source>
</evidence>
<comment type="similarity">
    <text evidence="5">Belongs to the TAM41 family.</text>
</comment>
<evidence type="ECO:0000256" key="14">
    <source>
        <dbReference type="ARBA" id="ARBA00023128"/>
    </source>
</evidence>
<evidence type="ECO:0000256" key="12">
    <source>
        <dbReference type="ARBA" id="ARBA00022842"/>
    </source>
</evidence>
<evidence type="ECO:0000313" key="19">
    <source>
        <dbReference type="EMBL" id="KAF0852838.1"/>
    </source>
</evidence>
<evidence type="ECO:0000256" key="16">
    <source>
        <dbReference type="ARBA" id="ARBA00023209"/>
    </source>
</evidence>
<evidence type="ECO:0000256" key="13">
    <source>
        <dbReference type="ARBA" id="ARBA00023098"/>
    </source>
</evidence>
<keyword evidence="14" id="KW-0496">Mitochondrion</keyword>
<keyword evidence="15" id="KW-0472">Membrane</keyword>
<dbReference type="UniPathway" id="UPA00557">
    <property type="reaction ID" value="UER00614"/>
</dbReference>
<dbReference type="GO" id="GO:0032049">
    <property type="term" value="P:cardiolipin biosynthetic process"/>
    <property type="evidence" value="ECO:0007669"/>
    <property type="project" value="InterPro"/>
</dbReference>
<dbReference type="PANTHER" id="PTHR13619">
    <property type="entry name" value="PHOSPHATIDATE CYTIDYLYLTRANSFERASE, MITOCHONDRIAL"/>
    <property type="match status" value="1"/>
</dbReference>
<reference evidence="19" key="1">
    <citation type="submission" date="2019-09" db="EMBL/GenBank/DDBJ databases">
        <title>The Mitochondrial Proteome of the Jakobid, Andalucia godoyi, a Protist With the Most Gene-Rich and Bacteria-Like Mitochondrial Genome.</title>
        <authorList>
            <person name="Gray M.W."/>
            <person name="Burger G."/>
            <person name="Derelle R."/>
            <person name="Klimes V."/>
            <person name="Leger M."/>
            <person name="Sarrasin M."/>
            <person name="Vlcek C."/>
            <person name="Roger A.J."/>
            <person name="Elias M."/>
            <person name="Lang B.F."/>
        </authorList>
    </citation>
    <scope>NUCLEOTIDE SEQUENCE</scope>
    <source>
        <strain evidence="19">And28</strain>
    </source>
</reference>
<dbReference type="EMBL" id="VRVR01000014">
    <property type="protein sequence ID" value="KAF0852838.1"/>
    <property type="molecule type" value="Genomic_DNA"/>
</dbReference>
<dbReference type="Proteomes" id="UP000799049">
    <property type="component" value="Unassembled WGS sequence"/>
</dbReference>
<evidence type="ECO:0000256" key="7">
    <source>
        <dbReference type="ARBA" id="ARBA00018337"/>
    </source>
</evidence>
<dbReference type="OrthoDB" id="341477at2759"/>
<dbReference type="GO" id="GO:0004605">
    <property type="term" value="F:phosphatidate cytidylyltransferase activity"/>
    <property type="evidence" value="ECO:0007669"/>
    <property type="project" value="UniProtKB-EC"/>
</dbReference>
<sequence length="348" mass="38785">MERILSRFPVRPVFCFAYGSSVFKQATNMAASANRMLDLILAVDDSHGFHTENLKANPNDYPLSLRVAGASAITRIQEEFGAKVYFNTLVDVEPSLLAGVDNLAVVPSKLKYGVVSVDHLKRDLMQWESLYVAGRMQKPIRVLHCDNPDIMGVWQPRNLEMACSAASLFSSHAQYVRRKTRDEPCADISVAKTEFYERIAMFSYAGDIRMGVAENNNKIQDLVAGCFEEWNKMYEPVLNRIPGLYVRDDSFTLRPSSSNVQTWFSVLPKDIRDDVCELLDSTEENALQSASFVGAFGDTLRDIVRESSTAQTMKGFVSSGPIKSFVYVSEKVKKALASQPKSAAAQMS</sequence>
<evidence type="ECO:0000256" key="6">
    <source>
        <dbReference type="ARBA" id="ARBA00012487"/>
    </source>
</evidence>
<dbReference type="GO" id="GO:0005743">
    <property type="term" value="C:mitochondrial inner membrane"/>
    <property type="evidence" value="ECO:0007669"/>
    <property type="project" value="UniProtKB-SubCell"/>
</dbReference>
<evidence type="ECO:0000313" key="20">
    <source>
        <dbReference type="Proteomes" id="UP000799049"/>
    </source>
</evidence>
<dbReference type="EC" id="2.7.7.41" evidence="6"/>
<comment type="caution">
    <text evidence="19">The sequence shown here is derived from an EMBL/GenBank/DDBJ whole genome shotgun (WGS) entry which is preliminary data.</text>
</comment>
<protein>
    <recommendedName>
        <fullName evidence="7">Phosphatidate cytidylyltransferase, mitochondrial</fullName>
        <ecNumber evidence="6">2.7.7.41</ecNumber>
    </recommendedName>
    <alternativeName>
        <fullName evidence="18">CDP-diacylglycerol synthase</fullName>
    </alternativeName>
</protein>
<evidence type="ECO:0000256" key="3">
    <source>
        <dbReference type="ARBA" id="ARBA00005119"/>
    </source>
</evidence>
<accession>A0A8K0F2D5</accession>
<keyword evidence="10" id="KW-0548">Nucleotidyltransferase</keyword>
<keyword evidence="9" id="KW-0808">Transferase</keyword>
<keyword evidence="12" id="KW-0460">Magnesium</keyword>
<keyword evidence="17" id="KW-1208">Phospholipid metabolism</keyword>
<dbReference type="PANTHER" id="PTHR13619:SF0">
    <property type="entry name" value="PHOSPHATIDATE CYTIDYLYLTRANSFERASE, MITOCHONDRIAL"/>
    <property type="match status" value="1"/>
</dbReference>
<evidence type="ECO:0000256" key="11">
    <source>
        <dbReference type="ARBA" id="ARBA00022792"/>
    </source>
</evidence>
<evidence type="ECO:0000256" key="9">
    <source>
        <dbReference type="ARBA" id="ARBA00022679"/>
    </source>
</evidence>